<evidence type="ECO:0000313" key="7">
    <source>
        <dbReference type="EMBL" id="CAB4731242.1"/>
    </source>
</evidence>
<dbReference type="PANTHER" id="PTHR43390:SF1">
    <property type="entry name" value="CHLOROPLAST PROCESSING PEPTIDASE"/>
    <property type="match status" value="1"/>
</dbReference>
<proteinExistence type="inferred from homology"/>
<evidence type="ECO:0000256" key="3">
    <source>
        <dbReference type="ARBA" id="ARBA00013208"/>
    </source>
</evidence>
<comment type="catalytic activity">
    <reaction evidence="1">
        <text>Cleavage of hydrophobic, N-terminal signal or leader sequences from secreted and periplasmic proteins.</text>
        <dbReference type="EC" id="3.4.21.89"/>
    </reaction>
</comment>
<dbReference type="EC" id="3.4.21.89" evidence="3"/>
<dbReference type="Gene3D" id="2.10.109.10">
    <property type="entry name" value="Umud Fragment, subunit A"/>
    <property type="match status" value="1"/>
</dbReference>
<evidence type="ECO:0000256" key="4">
    <source>
        <dbReference type="ARBA" id="ARBA00022801"/>
    </source>
</evidence>
<accession>A0A6J6S964</accession>
<dbReference type="AlphaFoldDB" id="A0A6J6S964"/>
<dbReference type="PANTHER" id="PTHR43390">
    <property type="entry name" value="SIGNAL PEPTIDASE I"/>
    <property type="match status" value="1"/>
</dbReference>
<dbReference type="SUPFAM" id="SSF51306">
    <property type="entry name" value="LexA/Signal peptidase"/>
    <property type="match status" value="1"/>
</dbReference>
<feature type="transmembrane region" description="Helical" evidence="5">
    <location>
        <begin position="12"/>
        <end position="36"/>
    </location>
</feature>
<dbReference type="CDD" id="cd06530">
    <property type="entry name" value="S26_SPase_I"/>
    <property type="match status" value="1"/>
</dbReference>
<dbReference type="EMBL" id="CAEZYS010000025">
    <property type="protein sequence ID" value="CAB4731242.1"/>
    <property type="molecule type" value="Genomic_DNA"/>
</dbReference>
<keyword evidence="5" id="KW-0812">Transmembrane</keyword>
<evidence type="ECO:0000256" key="1">
    <source>
        <dbReference type="ARBA" id="ARBA00000677"/>
    </source>
</evidence>
<dbReference type="GO" id="GO:0006465">
    <property type="term" value="P:signal peptide processing"/>
    <property type="evidence" value="ECO:0007669"/>
    <property type="project" value="InterPro"/>
</dbReference>
<comment type="similarity">
    <text evidence="2">Belongs to the peptidase S26 family.</text>
</comment>
<dbReference type="InterPro" id="IPR019533">
    <property type="entry name" value="Peptidase_S26"/>
</dbReference>
<reference evidence="7" key="1">
    <citation type="submission" date="2020-05" db="EMBL/GenBank/DDBJ databases">
        <authorList>
            <person name="Chiriac C."/>
            <person name="Salcher M."/>
            <person name="Ghai R."/>
            <person name="Kavagutti S V."/>
        </authorList>
    </citation>
    <scope>NUCLEOTIDE SEQUENCE</scope>
</reference>
<dbReference type="GO" id="GO:0004252">
    <property type="term" value="F:serine-type endopeptidase activity"/>
    <property type="evidence" value="ECO:0007669"/>
    <property type="project" value="InterPro"/>
</dbReference>
<keyword evidence="5" id="KW-1133">Transmembrane helix</keyword>
<evidence type="ECO:0000256" key="2">
    <source>
        <dbReference type="ARBA" id="ARBA00009370"/>
    </source>
</evidence>
<organism evidence="7">
    <name type="scientific">freshwater metagenome</name>
    <dbReference type="NCBI Taxonomy" id="449393"/>
    <lineage>
        <taxon>unclassified sequences</taxon>
        <taxon>metagenomes</taxon>
        <taxon>ecological metagenomes</taxon>
    </lineage>
</organism>
<dbReference type="InterPro" id="IPR019758">
    <property type="entry name" value="Pept_S26A_signal_pept_1_CS"/>
</dbReference>
<dbReference type="PRINTS" id="PR00727">
    <property type="entry name" value="LEADERPTASE"/>
</dbReference>
<dbReference type="Pfam" id="PF10502">
    <property type="entry name" value="Peptidase_S26"/>
    <property type="match status" value="1"/>
</dbReference>
<keyword evidence="5" id="KW-0472">Membrane</keyword>
<sequence>MRMPKKGSLLRELPIIIVSALVVSIIVKTFFVHFFFIPSGSMENTLQVGDRIAVNKFASYFSEIKRGEVVVFRDPAGWLGTPSASADPKVIQTMKSGLVTVGVLPDPAKQYLIKRVIGVGGDTVSCCDKKGFLTVNGVSVSEPYIYTGDKPSDSDFKVTVPKGFIWVMGDHRGASADSRFHTDDIHKGMVPLSSVVGRATFVVWPFNHLKYLSVGSDLSKVEVKTPNK</sequence>
<evidence type="ECO:0000259" key="6">
    <source>
        <dbReference type="Pfam" id="PF10502"/>
    </source>
</evidence>
<name>A0A6J6S964_9ZZZZ</name>
<dbReference type="GO" id="GO:0016020">
    <property type="term" value="C:membrane"/>
    <property type="evidence" value="ECO:0007669"/>
    <property type="project" value="InterPro"/>
</dbReference>
<dbReference type="GO" id="GO:0009003">
    <property type="term" value="F:signal peptidase activity"/>
    <property type="evidence" value="ECO:0007669"/>
    <property type="project" value="UniProtKB-EC"/>
</dbReference>
<keyword evidence="4" id="KW-0378">Hydrolase</keyword>
<dbReference type="InterPro" id="IPR036286">
    <property type="entry name" value="LexA/Signal_pep-like_sf"/>
</dbReference>
<dbReference type="PROSITE" id="PS00761">
    <property type="entry name" value="SPASE_I_3"/>
    <property type="match status" value="1"/>
</dbReference>
<dbReference type="NCBIfam" id="TIGR02227">
    <property type="entry name" value="sigpep_I_bact"/>
    <property type="match status" value="1"/>
</dbReference>
<dbReference type="InterPro" id="IPR000223">
    <property type="entry name" value="Pept_S26A_signal_pept_1"/>
</dbReference>
<evidence type="ECO:0000256" key="5">
    <source>
        <dbReference type="SAM" id="Phobius"/>
    </source>
</evidence>
<gene>
    <name evidence="7" type="ORF">UFOPK2782_00329</name>
</gene>
<feature type="domain" description="Peptidase S26" evidence="6">
    <location>
        <begin position="13"/>
        <end position="204"/>
    </location>
</feature>
<protein>
    <recommendedName>
        <fullName evidence="3">signal peptidase I</fullName>
        <ecNumber evidence="3">3.4.21.89</ecNumber>
    </recommendedName>
</protein>